<gene>
    <name evidence="1" type="ORF">JYE49_10170</name>
</gene>
<name>A0AC61NJZ3_9FIRM</name>
<sequence>MPEATTTLCGLRRELTKDLFEELAALQCTTEEILGYIGTTEKKLESWCRKTYRHPLAEMIPMIRKDGLIAIRRASFDQLKKSATIISQQYNRFLPGVGVDPREDAENAIRLLTTAVTPSTETMKELYGEAEEGGEEA</sequence>
<evidence type="ECO:0000313" key="1">
    <source>
        <dbReference type="EMBL" id="QUC66233.1"/>
    </source>
</evidence>
<accession>A0AC61NJZ3</accession>
<reference evidence="1" key="1">
    <citation type="submission" date="2021-01" db="EMBL/GenBank/DDBJ databases">
        <title>Complete genome sequence of Clostridiales bacterium R-7.</title>
        <authorList>
            <person name="Mahoney-Kurpe S.C."/>
            <person name="Palevich N."/>
            <person name="Koike S."/>
            <person name="Moon C.D."/>
            <person name="Attwood G.T."/>
        </authorList>
    </citation>
    <scope>NUCLEOTIDE SEQUENCE</scope>
    <source>
        <strain evidence="1">R-7</strain>
    </source>
</reference>
<proteinExistence type="predicted"/>
<dbReference type="Proteomes" id="UP000682782">
    <property type="component" value="Chromosome"/>
</dbReference>
<evidence type="ECO:0000313" key="2">
    <source>
        <dbReference type="Proteomes" id="UP000682782"/>
    </source>
</evidence>
<protein>
    <submittedName>
        <fullName evidence="1">Uncharacterized protein</fullName>
    </submittedName>
</protein>
<organism evidence="1 2">
    <name type="scientific">Aristaeella hokkaidonensis</name>
    <dbReference type="NCBI Taxonomy" id="3046382"/>
    <lineage>
        <taxon>Bacteria</taxon>
        <taxon>Bacillati</taxon>
        <taxon>Bacillota</taxon>
        <taxon>Clostridia</taxon>
        <taxon>Eubacteriales</taxon>
        <taxon>Aristaeellaceae</taxon>
        <taxon>Aristaeella</taxon>
    </lineage>
</organism>
<dbReference type="EMBL" id="CP068393">
    <property type="protein sequence ID" value="QUC66233.1"/>
    <property type="molecule type" value="Genomic_DNA"/>
</dbReference>
<keyword evidence="2" id="KW-1185">Reference proteome</keyword>